<sequence>MSSEVYSYLYEQILLQGALDMYTESIYMKKNRPAYKVTVLCNEDDLDKITKLLLVETSTFGVRYHKLERTMLNRKFEKITTQYGDIQIKLGYLNDKLIKVTPEYEDCKIIANKEKIPLIKVFEEINYLIGEKFFKNC</sequence>
<dbReference type="Proteomes" id="UP001196301">
    <property type="component" value="Unassembled WGS sequence"/>
</dbReference>
<comment type="caution">
    <text evidence="2">The sequence shown here is derived from an EMBL/GenBank/DDBJ whole genome shotgun (WGS) entry which is preliminary data.</text>
</comment>
<reference evidence="2 3" key="1">
    <citation type="submission" date="2021-06" db="EMBL/GenBank/DDBJ databases">
        <authorList>
            <person name="Sun Q."/>
            <person name="Li D."/>
        </authorList>
    </citation>
    <scope>NUCLEOTIDE SEQUENCE [LARGE SCALE GENOMIC DNA]</scope>
    <source>
        <strain evidence="2 3">N19</strain>
    </source>
</reference>
<evidence type="ECO:0000313" key="3">
    <source>
        <dbReference type="Proteomes" id="UP001196301"/>
    </source>
</evidence>
<proteinExistence type="predicted"/>
<protein>
    <submittedName>
        <fullName evidence="2">LarC family nickel insertion protein</fullName>
    </submittedName>
</protein>
<dbReference type="InterPro" id="IPR002822">
    <property type="entry name" value="Ni_insertion"/>
</dbReference>
<keyword evidence="1" id="KW-0533">Nickel</keyword>
<dbReference type="EMBL" id="JAHLOQ010000006">
    <property type="protein sequence ID" value="MBU5335533.1"/>
    <property type="molecule type" value="Genomic_DNA"/>
</dbReference>
<dbReference type="PANTHER" id="PTHR36566">
    <property type="entry name" value="NICKEL INSERTION PROTEIN-RELATED"/>
    <property type="match status" value="1"/>
</dbReference>
<dbReference type="Pfam" id="PF01969">
    <property type="entry name" value="Ni_insertion"/>
    <property type="match status" value="1"/>
</dbReference>
<accession>A0ABS6DUL7</accession>
<evidence type="ECO:0000256" key="1">
    <source>
        <dbReference type="ARBA" id="ARBA00022596"/>
    </source>
</evidence>
<keyword evidence="3" id="KW-1185">Reference proteome</keyword>
<organism evidence="2 3">
    <name type="scientific">Intestinibacter bartlettii</name>
    <dbReference type="NCBI Taxonomy" id="261299"/>
    <lineage>
        <taxon>Bacteria</taxon>
        <taxon>Bacillati</taxon>
        <taxon>Bacillota</taxon>
        <taxon>Clostridia</taxon>
        <taxon>Peptostreptococcales</taxon>
        <taxon>Peptostreptococcaceae</taxon>
        <taxon>Intestinibacter</taxon>
    </lineage>
</organism>
<dbReference type="RefSeq" id="WP_216568672.1">
    <property type="nucleotide sequence ID" value="NZ_JAHLOQ010000006.1"/>
</dbReference>
<evidence type="ECO:0000313" key="2">
    <source>
        <dbReference type="EMBL" id="MBU5335533.1"/>
    </source>
</evidence>
<dbReference type="PANTHER" id="PTHR36566:SF1">
    <property type="entry name" value="PYRIDINIUM-3,5-BISTHIOCARBOXYLIC ACID MONONUCLEOTIDE NICKEL INSERTION PROTEIN"/>
    <property type="match status" value="1"/>
</dbReference>
<name>A0ABS6DUL7_9FIRM</name>
<gene>
    <name evidence="2" type="ORF">KQI20_03680</name>
</gene>